<evidence type="ECO:0000313" key="2">
    <source>
        <dbReference type="Proteomes" id="UP000031668"/>
    </source>
</evidence>
<name>A0A0C2JWI5_THEKT</name>
<evidence type="ECO:0000313" key="1">
    <source>
        <dbReference type="EMBL" id="KII73813.1"/>
    </source>
</evidence>
<proteinExistence type="predicted"/>
<accession>A0A0C2JWI5</accession>
<dbReference type="EMBL" id="JWZT01000640">
    <property type="protein sequence ID" value="KII73813.1"/>
    <property type="molecule type" value="Genomic_DNA"/>
</dbReference>
<comment type="caution">
    <text evidence="1">The sequence shown here is derived from an EMBL/GenBank/DDBJ whole genome shotgun (WGS) entry which is preliminary data.</text>
</comment>
<dbReference type="AlphaFoldDB" id="A0A0C2JWI5"/>
<sequence length="100" mass="11207">MIDCSPREKLCRCLIFTVSTIPAWRKSTPEWVKITAACYQDAGCGSKKQRPHRASGALGQACQDRSAMLALEDDVEMPQPTVRDVLAQDVLAQLFWRRAL</sequence>
<reference evidence="1 2" key="1">
    <citation type="journal article" date="2014" name="Genome Biol. Evol.">
        <title>The genome of the myxosporean Thelohanellus kitauei shows adaptations to nutrient acquisition within its fish host.</title>
        <authorList>
            <person name="Yang Y."/>
            <person name="Xiong J."/>
            <person name="Zhou Z."/>
            <person name="Huo F."/>
            <person name="Miao W."/>
            <person name="Ran C."/>
            <person name="Liu Y."/>
            <person name="Zhang J."/>
            <person name="Feng J."/>
            <person name="Wang M."/>
            <person name="Wang M."/>
            <person name="Wang L."/>
            <person name="Yao B."/>
        </authorList>
    </citation>
    <scope>NUCLEOTIDE SEQUENCE [LARGE SCALE GENOMIC DNA]</scope>
    <source>
        <strain evidence="1">Wuqing</strain>
    </source>
</reference>
<gene>
    <name evidence="1" type="ORF">RF11_08183</name>
</gene>
<protein>
    <submittedName>
        <fullName evidence="1">Uncharacterized protein</fullName>
    </submittedName>
</protein>
<dbReference type="Proteomes" id="UP000031668">
    <property type="component" value="Unassembled WGS sequence"/>
</dbReference>
<organism evidence="1 2">
    <name type="scientific">Thelohanellus kitauei</name>
    <name type="common">Myxosporean</name>
    <dbReference type="NCBI Taxonomy" id="669202"/>
    <lineage>
        <taxon>Eukaryota</taxon>
        <taxon>Metazoa</taxon>
        <taxon>Cnidaria</taxon>
        <taxon>Myxozoa</taxon>
        <taxon>Myxosporea</taxon>
        <taxon>Bivalvulida</taxon>
        <taxon>Platysporina</taxon>
        <taxon>Myxobolidae</taxon>
        <taxon>Thelohanellus</taxon>
    </lineage>
</organism>
<keyword evidence="2" id="KW-1185">Reference proteome</keyword>